<sequence length="94" mass="10579">MSLGINSSGGIVKDARVREWIKTGRPAEPELTGPQWLPGRAMQKVGNHSKKRCGAHRLYDEVGLKQTGNLHSRKSCRPTERNNPHPEVEVLWLE</sequence>
<protein>
    <submittedName>
        <fullName evidence="2">Uncharacterized protein</fullName>
    </submittedName>
</protein>
<accession>A0A0F9R7N2</accession>
<reference evidence="2" key="1">
    <citation type="journal article" date="2015" name="Nature">
        <title>Complex archaea that bridge the gap between prokaryotes and eukaryotes.</title>
        <authorList>
            <person name="Spang A."/>
            <person name="Saw J.H."/>
            <person name="Jorgensen S.L."/>
            <person name="Zaremba-Niedzwiedzka K."/>
            <person name="Martijn J."/>
            <person name="Lind A.E."/>
            <person name="van Eijk R."/>
            <person name="Schleper C."/>
            <person name="Guy L."/>
            <person name="Ettema T.J."/>
        </authorList>
    </citation>
    <scope>NUCLEOTIDE SEQUENCE</scope>
</reference>
<comment type="caution">
    <text evidence="2">The sequence shown here is derived from an EMBL/GenBank/DDBJ whole genome shotgun (WGS) entry which is preliminary data.</text>
</comment>
<name>A0A0F9R7N2_9ZZZZ</name>
<feature type="compositionally biased region" description="Basic and acidic residues" evidence="1">
    <location>
        <begin position="77"/>
        <end position="88"/>
    </location>
</feature>
<dbReference type="AlphaFoldDB" id="A0A0F9R7N2"/>
<evidence type="ECO:0000256" key="1">
    <source>
        <dbReference type="SAM" id="MobiDB-lite"/>
    </source>
</evidence>
<dbReference type="EMBL" id="LAZR01001096">
    <property type="protein sequence ID" value="KKN50774.1"/>
    <property type="molecule type" value="Genomic_DNA"/>
</dbReference>
<proteinExistence type="predicted"/>
<gene>
    <name evidence="2" type="ORF">LCGC14_0629440</name>
</gene>
<feature type="region of interest" description="Disordered" evidence="1">
    <location>
        <begin position="70"/>
        <end position="94"/>
    </location>
</feature>
<organism evidence="2">
    <name type="scientific">marine sediment metagenome</name>
    <dbReference type="NCBI Taxonomy" id="412755"/>
    <lineage>
        <taxon>unclassified sequences</taxon>
        <taxon>metagenomes</taxon>
        <taxon>ecological metagenomes</taxon>
    </lineage>
</organism>
<evidence type="ECO:0000313" key="2">
    <source>
        <dbReference type="EMBL" id="KKN50774.1"/>
    </source>
</evidence>